<organism evidence="3 4">
    <name type="scientific">Aquimarina intermedia</name>
    <dbReference type="NCBI Taxonomy" id="350814"/>
    <lineage>
        <taxon>Bacteria</taxon>
        <taxon>Pseudomonadati</taxon>
        <taxon>Bacteroidota</taxon>
        <taxon>Flavobacteriia</taxon>
        <taxon>Flavobacteriales</taxon>
        <taxon>Flavobacteriaceae</taxon>
        <taxon>Aquimarina</taxon>
    </lineage>
</organism>
<evidence type="ECO:0000256" key="1">
    <source>
        <dbReference type="SAM" id="MobiDB-lite"/>
    </source>
</evidence>
<dbReference type="SUPFAM" id="SSF49899">
    <property type="entry name" value="Concanavalin A-like lectins/glucanases"/>
    <property type="match status" value="2"/>
</dbReference>
<protein>
    <submittedName>
        <fullName evidence="3">Alginate lyase</fullName>
    </submittedName>
</protein>
<feature type="domain" description="Alginate lyase 2" evidence="2">
    <location>
        <begin position="395"/>
        <end position="676"/>
    </location>
</feature>
<dbReference type="InterPro" id="IPR013320">
    <property type="entry name" value="ConA-like_dom_sf"/>
</dbReference>
<dbReference type="GO" id="GO:0005975">
    <property type="term" value="P:carbohydrate metabolic process"/>
    <property type="evidence" value="ECO:0007669"/>
    <property type="project" value="UniProtKB-ARBA"/>
</dbReference>
<sequence length="690" mass="77553">MRSRKSSYVSTFYLFATIALLLFSGCVKNRKQTSVNSSEEAAIRTNANEVIPFFQHWNLILGDGTNVGPATNYENENFFYTTNDGTEDWVVFKSPNAGNTHGTSNNTRTELAQLRKWLPTTDAKMSATLKVMNVSSTGDARVAATYSVVVGQIHSADGHENEPLKIFYKKFPGHTKGSVFWNYEINTEGEDNSKRWDYSYPVWGYDFSVVGSEESTYPPEPKNGIAIGEEFSYEVEIKDGIMHLAFTSEGHETKIFTKNLVSSEYVQRKNIPEQVKQLFVPIDQDGVERASAYAKEGLFFKMGCYNQTNGKDPKINKVWCSGAEIHRGDLKEQYADGNYAEVWFKSASIEISNEAISNSGYFEANDGLAQKTVYPNEVIPHMDKFKILMGNGTTVEDLTEFEHKDYFYSVIDGTRRWVVYKTPNSGVTSPNSSNTRTELQEKRNWTPEEGGKLTGTCKVMQVSISGDARVAASYAVVVGQIHSGEGHENEPLKIFYKKFPGHDKGSVFWNYEINTAGDDNSRRWDYSTAVWGHDMSVIGKSKNDYPAEPKDGIALGEEFSYEVNVYNGIMYLTFKSENHKTKTFTKNLITSQYVKQSDIPNQVKKLFVPIGQDGSERPTAYSGELNYFKQGAYNQTNGKAPETNMVWCAGAETYGGDIAKQYENGCYTEVWFREATIGPGVPHNKLRKSK</sequence>
<dbReference type="GO" id="GO:0004553">
    <property type="term" value="F:hydrolase activity, hydrolyzing O-glycosyl compounds"/>
    <property type="evidence" value="ECO:0007669"/>
    <property type="project" value="UniProtKB-ARBA"/>
</dbReference>
<dbReference type="GO" id="GO:0016829">
    <property type="term" value="F:lyase activity"/>
    <property type="evidence" value="ECO:0007669"/>
    <property type="project" value="UniProtKB-KW"/>
</dbReference>
<dbReference type="RefSeq" id="WP_148782861.1">
    <property type="nucleotide sequence ID" value="NZ_VNHU01000006.1"/>
</dbReference>
<dbReference type="OrthoDB" id="1113844at2"/>
<proteinExistence type="predicted"/>
<feature type="compositionally biased region" description="Basic and acidic residues" evidence="1">
    <location>
        <begin position="438"/>
        <end position="450"/>
    </location>
</feature>
<keyword evidence="4" id="KW-1185">Reference proteome</keyword>
<dbReference type="InterPro" id="IPR014895">
    <property type="entry name" value="Alginate_lyase_2"/>
</dbReference>
<feature type="compositionally biased region" description="Polar residues" evidence="1">
    <location>
        <begin position="425"/>
        <end position="437"/>
    </location>
</feature>
<feature type="domain" description="Alginate lyase 2" evidence="2">
    <location>
        <begin position="55"/>
        <end position="349"/>
    </location>
</feature>
<dbReference type="PROSITE" id="PS51257">
    <property type="entry name" value="PROKAR_LIPOPROTEIN"/>
    <property type="match status" value="1"/>
</dbReference>
<evidence type="ECO:0000313" key="3">
    <source>
        <dbReference type="EMBL" id="TYP72825.1"/>
    </source>
</evidence>
<accession>A0A5S5C076</accession>
<dbReference type="Pfam" id="PF08787">
    <property type="entry name" value="Alginate_lyase2"/>
    <property type="match status" value="2"/>
</dbReference>
<keyword evidence="3" id="KW-0456">Lyase</keyword>
<gene>
    <name evidence="3" type="ORF">BD809_10673</name>
</gene>
<dbReference type="Gene3D" id="2.60.120.200">
    <property type="match status" value="2"/>
</dbReference>
<dbReference type="AlphaFoldDB" id="A0A5S5C076"/>
<reference evidence="3 4" key="1">
    <citation type="submission" date="2019-07" db="EMBL/GenBank/DDBJ databases">
        <title>Genomic Encyclopedia of Archaeal and Bacterial Type Strains, Phase II (KMG-II): from individual species to whole genera.</title>
        <authorList>
            <person name="Goeker M."/>
        </authorList>
    </citation>
    <scope>NUCLEOTIDE SEQUENCE [LARGE SCALE GENOMIC DNA]</scope>
    <source>
        <strain evidence="3 4">DSM 17527</strain>
    </source>
</reference>
<name>A0A5S5C076_9FLAO</name>
<evidence type="ECO:0000259" key="2">
    <source>
        <dbReference type="Pfam" id="PF08787"/>
    </source>
</evidence>
<dbReference type="EMBL" id="VNHU01000006">
    <property type="protein sequence ID" value="TYP72825.1"/>
    <property type="molecule type" value="Genomic_DNA"/>
</dbReference>
<comment type="caution">
    <text evidence="3">The sequence shown here is derived from an EMBL/GenBank/DDBJ whole genome shotgun (WGS) entry which is preliminary data.</text>
</comment>
<dbReference type="Proteomes" id="UP000324376">
    <property type="component" value="Unassembled WGS sequence"/>
</dbReference>
<evidence type="ECO:0000313" key="4">
    <source>
        <dbReference type="Proteomes" id="UP000324376"/>
    </source>
</evidence>
<feature type="region of interest" description="Disordered" evidence="1">
    <location>
        <begin position="425"/>
        <end position="450"/>
    </location>
</feature>